<protein>
    <submittedName>
        <fullName evidence="6">Monosaccharide ABC transporter substrate-binding protein, CUT2 family</fullName>
    </submittedName>
</protein>
<sequence length="306" mass="31564">MTKRTSFTAMLSAIAGATLIAASPAAHAADVKIGVSLLTQQHPFYVALADAMKQEAAKDHAQLDISIANQDLSKQIADVQDFVTRKVDVIVLSPVDSKGVKAAVLTAEHAGIPVITVDIQAQGVEVASHIATDNYAGGQSAGQLMCKVLGGKGKVGIIDYPTIQSVIDRVNGFKKALGGCPGVQVVAVQPGITRADALSAAQNMLQAHPDLDGIFGFGDDAAMAAAVAGKSAGNHVKIIGFDGMPEARAAVDKNPNFVGVIRQYPERMGALAVDTAVKVAGKQTVAKTIPVTPGVYLHENAKEAAK</sequence>
<evidence type="ECO:0000256" key="4">
    <source>
        <dbReference type="SAM" id="SignalP"/>
    </source>
</evidence>
<dbReference type="GO" id="GO:0030313">
    <property type="term" value="C:cell envelope"/>
    <property type="evidence" value="ECO:0007669"/>
    <property type="project" value="UniProtKB-SubCell"/>
</dbReference>
<reference evidence="7" key="1">
    <citation type="submission" date="2016-10" db="EMBL/GenBank/DDBJ databases">
        <authorList>
            <person name="Varghese N."/>
        </authorList>
    </citation>
    <scope>NUCLEOTIDE SEQUENCE [LARGE SCALE GENOMIC DNA]</scope>
    <source>
        <strain evidence="7">GAS106B</strain>
    </source>
</reference>
<dbReference type="PANTHER" id="PTHR46847">
    <property type="entry name" value="D-ALLOSE-BINDING PERIPLASMIC PROTEIN-RELATED"/>
    <property type="match status" value="1"/>
</dbReference>
<dbReference type="EMBL" id="FNKP01000003">
    <property type="protein sequence ID" value="SDR52618.1"/>
    <property type="molecule type" value="Genomic_DNA"/>
</dbReference>
<feature type="signal peptide" evidence="4">
    <location>
        <begin position="1"/>
        <end position="28"/>
    </location>
</feature>
<proteinExistence type="inferred from homology"/>
<keyword evidence="7" id="KW-1185">Reference proteome</keyword>
<feature type="domain" description="Periplasmic binding protein" evidence="5">
    <location>
        <begin position="33"/>
        <end position="282"/>
    </location>
</feature>
<evidence type="ECO:0000259" key="5">
    <source>
        <dbReference type="Pfam" id="PF13407"/>
    </source>
</evidence>
<feature type="chain" id="PRO_5010168949" evidence="4">
    <location>
        <begin position="29"/>
        <end position="306"/>
    </location>
</feature>
<dbReference type="RefSeq" id="WP_074773038.1">
    <property type="nucleotide sequence ID" value="NZ_FNKP01000003.1"/>
</dbReference>
<evidence type="ECO:0000256" key="1">
    <source>
        <dbReference type="ARBA" id="ARBA00004196"/>
    </source>
</evidence>
<comment type="subcellular location">
    <subcellularLocation>
        <location evidence="1">Cell envelope</location>
    </subcellularLocation>
</comment>
<evidence type="ECO:0000313" key="7">
    <source>
        <dbReference type="Proteomes" id="UP000183487"/>
    </source>
</evidence>
<name>A0A1H1JRP4_9BURK</name>
<accession>A0A1H1JRP4</accession>
<evidence type="ECO:0000256" key="2">
    <source>
        <dbReference type="ARBA" id="ARBA00007639"/>
    </source>
</evidence>
<dbReference type="AlphaFoldDB" id="A0A1H1JRP4"/>
<dbReference type="InterPro" id="IPR025997">
    <property type="entry name" value="SBP_2_dom"/>
</dbReference>
<dbReference type="Pfam" id="PF13407">
    <property type="entry name" value="Peripla_BP_4"/>
    <property type="match status" value="1"/>
</dbReference>
<evidence type="ECO:0000313" key="6">
    <source>
        <dbReference type="EMBL" id="SDR52618.1"/>
    </source>
</evidence>
<dbReference type="SUPFAM" id="SSF53822">
    <property type="entry name" value="Periplasmic binding protein-like I"/>
    <property type="match status" value="1"/>
</dbReference>
<dbReference type="InterPro" id="IPR028082">
    <property type="entry name" value="Peripla_BP_I"/>
</dbReference>
<dbReference type="Proteomes" id="UP000183487">
    <property type="component" value="Unassembled WGS sequence"/>
</dbReference>
<keyword evidence="3 4" id="KW-0732">Signal</keyword>
<comment type="similarity">
    <text evidence="2">Belongs to the bacterial solute-binding protein 2 family.</text>
</comment>
<dbReference type="PANTHER" id="PTHR46847:SF1">
    <property type="entry name" value="D-ALLOSE-BINDING PERIPLASMIC PROTEIN-RELATED"/>
    <property type="match status" value="1"/>
</dbReference>
<dbReference type="CDD" id="cd06322">
    <property type="entry name" value="PBP1_ABC_sugar_binding-like"/>
    <property type="match status" value="1"/>
</dbReference>
<dbReference type="GO" id="GO:0030246">
    <property type="term" value="F:carbohydrate binding"/>
    <property type="evidence" value="ECO:0007669"/>
    <property type="project" value="UniProtKB-ARBA"/>
</dbReference>
<evidence type="ECO:0000256" key="3">
    <source>
        <dbReference type="ARBA" id="ARBA00022729"/>
    </source>
</evidence>
<organism evidence="6 7">
    <name type="scientific">Paraburkholderia fungorum</name>
    <dbReference type="NCBI Taxonomy" id="134537"/>
    <lineage>
        <taxon>Bacteria</taxon>
        <taxon>Pseudomonadati</taxon>
        <taxon>Pseudomonadota</taxon>
        <taxon>Betaproteobacteria</taxon>
        <taxon>Burkholderiales</taxon>
        <taxon>Burkholderiaceae</taxon>
        <taxon>Paraburkholderia</taxon>
    </lineage>
</organism>
<dbReference type="Gene3D" id="3.40.50.2300">
    <property type="match status" value="2"/>
</dbReference>
<gene>
    <name evidence="6" type="ORF">SAMN05443245_7239</name>
</gene>